<dbReference type="InterPro" id="IPR028081">
    <property type="entry name" value="Leu-bd"/>
</dbReference>
<dbReference type="SUPFAM" id="SSF53822">
    <property type="entry name" value="Periplasmic binding protein-like I"/>
    <property type="match status" value="1"/>
</dbReference>
<name>A0A832SL46_9EURY</name>
<reference evidence="3" key="1">
    <citation type="journal article" date="2020" name="bioRxiv">
        <title>A rank-normalized archaeal taxonomy based on genome phylogeny resolves widespread incomplete and uneven classifications.</title>
        <authorList>
            <person name="Rinke C."/>
            <person name="Chuvochina M."/>
            <person name="Mussig A.J."/>
            <person name="Chaumeil P.-A."/>
            <person name="Waite D.W."/>
            <person name="Whitman W.B."/>
            <person name="Parks D.H."/>
            <person name="Hugenholtz P."/>
        </authorList>
    </citation>
    <scope>NUCLEOTIDE SEQUENCE</scope>
    <source>
        <strain evidence="3">UBA8849</strain>
    </source>
</reference>
<dbReference type="Proteomes" id="UP000645676">
    <property type="component" value="Unassembled WGS sequence"/>
</dbReference>
<evidence type="ECO:0000259" key="2">
    <source>
        <dbReference type="Pfam" id="PF13458"/>
    </source>
</evidence>
<gene>
    <name evidence="3" type="ORF">HA335_05610</name>
</gene>
<dbReference type="PANTHER" id="PTHR30483:SF40">
    <property type="entry name" value="HISTIDINE KINASE"/>
    <property type="match status" value="1"/>
</dbReference>
<dbReference type="EMBL" id="DUJR01000027">
    <property type="protein sequence ID" value="HII60027.1"/>
    <property type="molecule type" value="Genomic_DNA"/>
</dbReference>
<evidence type="ECO:0000313" key="3">
    <source>
        <dbReference type="EMBL" id="HII60027.1"/>
    </source>
</evidence>
<sequence length="413" mass="45639">MGAILIGGVFLAGCTQNQETTTTQSGSKENVIKVGLLVDLSGGLATYGNNEKHICEIAEEKINKYFEEKGMPYKVKLYVEDTRADPNICLQKVQALHAQGITFFLGPMASGEVKNIKGFINSNKIVIISPSSTAPPQMLGFRTPEEKKYVFRFVPTDNFQGNAIGDVAKQLGLKNVIVIYRKDAWGDGLERATVEKLKANGINIIDEIPYDPNIGDWSPIIQTTTNKIAGKGNDTGVIFIGYEEVATLLSQIDDNSPLLKHVWIGCDGTANSKKVLEEAKNKAVKVKLYSTMFQSETDEAEKIKEEFKKRGYGEPDQYALNVYDAFWVGAISYAEMLNKTGGKYDADLLSKLIKENTVKYSEGQFGVKSVTGYIKLNEWNDRASGNYGIFAVTEDGWKLVGVWDSTTGKINWK</sequence>
<accession>A0A832SL46</accession>
<dbReference type="Gene3D" id="3.40.50.2300">
    <property type="match status" value="2"/>
</dbReference>
<dbReference type="Pfam" id="PF13458">
    <property type="entry name" value="Peripla_BP_6"/>
    <property type="match status" value="1"/>
</dbReference>
<comment type="caution">
    <text evidence="3">The sequence shown here is derived from an EMBL/GenBank/DDBJ whole genome shotgun (WGS) entry which is preliminary data.</text>
</comment>
<evidence type="ECO:0000313" key="4">
    <source>
        <dbReference type="Proteomes" id="UP000645676"/>
    </source>
</evidence>
<dbReference type="CDD" id="cd06346">
    <property type="entry name" value="PBP1_ABC_ligand_binding-like"/>
    <property type="match status" value="1"/>
</dbReference>
<dbReference type="PANTHER" id="PTHR30483">
    <property type="entry name" value="LEUCINE-SPECIFIC-BINDING PROTEIN"/>
    <property type="match status" value="1"/>
</dbReference>
<keyword evidence="1" id="KW-0732">Signal</keyword>
<dbReference type="InterPro" id="IPR028082">
    <property type="entry name" value="Peripla_BP_I"/>
</dbReference>
<dbReference type="AlphaFoldDB" id="A0A832SL46"/>
<dbReference type="InterPro" id="IPR051010">
    <property type="entry name" value="BCAA_transport"/>
</dbReference>
<evidence type="ECO:0000256" key="1">
    <source>
        <dbReference type="ARBA" id="ARBA00022729"/>
    </source>
</evidence>
<organism evidence="3 4">
    <name type="scientific">Methanocaldococcus jannaschii</name>
    <dbReference type="NCBI Taxonomy" id="2190"/>
    <lineage>
        <taxon>Archaea</taxon>
        <taxon>Methanobacteriati</taxon>
        <taxon>Methanobacteriota</taxon>
        <taxon>Methanomada group</taxon>
        <taxon>Methanococci</taxon>
        <taxon>Methanococcales</taxon>
        <taxon>Methanocaldococcaceae</taxon>
        <taxon>Methanocaldococcus</taxon>
    </lineage>
</organism>
<feature type="domain" description="Leucine-binding protein" evidence="2">
    <location>
        <begin position="32"/>
        <end position="328"/>
    </location>
</feature>
<protein>
    <submittedName>
        <fullName evidence="3">ABC transporter substrate-binding protein</fullName>
    </submittedName>
</protein>
<proteinExistence type="predicted"/>